<dbReference type="Proteomes" id="UP000682877">
    <property type="component" value="Chromosome 4"/>
</dbReference>
<comment type="subcellular location">
    <subcellularLocation>
        <location evidence="1">Membrane</location>
        <topology evidence="1">Multi-pass membrane protein</topology>
    </subcellularLocation>
</comment>
<evidence type="ECO:0000256" key="2">
    <source>
        <dbReference type="ARBA" id="ARBA00005852"/>
    </source>
</evidence>
<dbReference type="GO" id="GO:0016020">
    <property type="term" value="C:membrane"/>
    <property type="evidence" value="ECO:0007669"/>
    <property type="project" value="UniProtKB-SubCell"/>
</dbReference>
<evidence type="ECO:0000313" key="7">
    <source>
        <dbReference type="EMBL" id="CAE6004685.1"/>
    </source>
</evidence>
<protein>
    <submittedName>
        <fullName evidence="7">Uncharacterized protein</fullName>
    </submittedName>
</protein>
<keyword evidence="3 6" id="KW-0812">Transmembrane</keyword>
<proteinExistence type="inferred from homology"/>
<gene>
    <name evidence="7" type="ORF">AARE701A_LOCUS9388</name>
</gene>
<feature type="transmembrane region" description="Helical" evidence="6">
    <location>
        <begin position="67"/>
        <end position="89"/>
    </location>
</feature>
<keyword evidence="4 6" id="KW-1133">Transmembrane helix</keyword>
<keyword evidence="5 6" id="KW-0472">Membrane</keyword>
<evidence type="ECO:0000256" key="4">
    <source>
        <dbReference type="ARBA" id="ARBA00022989"/>
    </source>
</evidence>
<sequence>MENIEYLKLQATAGKLIHNYGVPIMITLFLKWLASFVAVSGIIFLMILDRTKWKYSNNIKTSLLAPYLFSSLPVVIFQFLRTGFGKWIALLTVVLRLFLPNHFHESLEIPGATILLIVVTPSDIGAVFRDDLRYTGAAGKLIHSYGVPVMVMLFLRWVSSFVAVFLMILDQTKWKYSNNIMTSLLAPYLFSSLPIVIFQVLRTGFGKWIALLTVVLRLFLPNHFPESLDIPSATILLIVTTPNELVEAFRDDLRYTGGSVCLFTSFYLLDKHTKACGGFKKSFTEKEKITYTICLFILSV</sequence>
<evidence type="ECO:0000313" key="8">
    <source>
        <dbReference type="Proteomes" id="UP000682877"/>
    </source>
</evidence>
<reference evidence="7" key="1">
    <citation type="submission" date="2021-01" db="EMBL/GenBank/DDBJ databases">
        <authorList>
            <person name="Bezrukov I."/>
        </authorList>
    </citation>
    <scope>NUCLEOTIDE SEQUENCE</scope>
</reference>
<dbReference type="AlphaFoldDB" id="A0A8S2A3K5"/>
<name>A0A8S2A3K5_ARAAE</name>
<evidence type="ECO:0000256" key="1">
    <source>
        <dbReference type="ARBA" id="ARBA00004141"/>
    </source>
</evidence>
<keyword evidence="8" id="KW-1185">Reference proteome</keyword>
<comment type="similarity">
    <text evidence="2">Belongs to the Cold-regulated 413 protein family.</text>
</comment>
<feature type="transmembrane region" description="Helical" evidence="6">
    <location>
        <begin position="149"/>
        <end position="168"/>
    </location>
</feature>
<accession>A0A8S2A3K5</accession>
<dbReference type="EMBL" id="LR999454">
    <property type="protein sequence ID" value="CAE6004685.1"/>
    <property type="molecule type" value="Genomic_DNA"/>
</dbReference>
<evidence type="ECO:0000256" key="3">
    <source>
        <dbReference type="ARBA" id="ARBA00022692"/>
    </source>
</evidence>
<feature type="transmembrane region" description="Helical" evidence="6">
    <location>
        <begin position="20"/>
        <end position="47"/>
    </location>
</feature>
<dbReference type="PANTHER" id="PTHR33596">
    <property type="entry name" value="COLD-REGULATED 413 PLASMA MEMBRANE PROTEIN 2"/>
    <property type="match status" value="1"/>
</dbReference>
<dbReference type="PANTHER" id="PTHR33596:SF1">
    <property type="entry name" value="COLD-REGULATED 413 PLASMA MEMBRANE PROTEIN 1-RELATED"/>
    <property type="match status" value="1"/>
</dbReference>
<organism evidence="7 8">
    <name type="scientific">Arabidopsis arenosa</name>
    <name type="common">Sand rock-cress</name>
    <name type="synonym">Cardaminopsis arenosa</name>
    <dbReference type="NCBI Taxonomy" id="38785"/>
    <lineage>
        <taxon>Eukaryota</taxon>
        <taxon>Viridiplantae</taxon>
        <taxon>Streptophyta</taxon>
        <taxon>Embryophyta</taxon>
        <taxon>Tracheophyta</taxon>
        <taxon>Spermatophyta</taxon>
        <taxon>Magnoliopsida</taxon>
        <taxon>eudicotyledons</taxon>
        <taxon>Gunneridae</taxon>
        <taxon>Pentapetalae</taxon>
        <taxon>rosids</taxon>
        <taxon>malvids</taxon>
        <taxon>Brassicales</taxon>
        <taxon>Brassicaceae</taxon>
        <taxon>Camelineae</taxon>
        <taxon>Arabidopsis</taxon>
    </lineage>
</organism>
<dbReference type="Pfam" id="PF05562">
    <property type="entry name" value="WCOR413"/>
    <property type="match status" value="2"/>
</dbReference>
<evidence type="ECO:0000256" key="6">
    <source>
        <dbReference type="SAM" id="Phobius"/>
    </source>
</evidence>
<dbReference type="InterPro" id="IPR008892">
    <property type="entry name" value="COR413"/>
</dbReference>
<evidence type="ECO:0000256" key="5">
    <source>
        <dbReference type="ARBA" id="ARBA00023136"/>
    </source>
</evidence>
<feature type="transmembrane region" description="Helical" evidence="6">
    <location>
        <begin position="180"/>
        <end position="201"/>
    </location>
</feature>